<dbReference type="AlphaFoldDB" id="A0A2G9EG98"/>
<dbReference type="PROSITE" id="PS51257">
    <property type="entry name" value="PROKAR_LIPOPROTEIN"/>
    <property type="match status" value="1"/>
</dbReference>
<dbReference type="GeneID" id="93327951"/>
<dbReference type="Proteomes" id="UP000229011">
    <property type="component" value="Unassembled WGS sequence"/>
</dbReference>
<evidence type="ECO:0000313" key="1">
    <source>
        <dbReference type="EMBL" id="PIM79912.1"/>
    </source>
</evidence>
<dbReference type="EMBL" id="PEQY01000001">
    <property type="protein sequence ID" value="PIM79912.1"/>
    <property type="molecule type" value="Genomic_DNA"/>
</dbReference>
<evidence type="ECO:0000313" key="2">
    <source>
        <dbReference type="Proteomes" id="UP000229011"/>
    </source>
</evidence>
<protein>
    <submittedName>
        <fullName evidence="1">Uncharacterized protein</fullName>
    </submittedName>
</protein>
<comment type="caution">
    <text evidence="1">The sequence shown here is derived from an EMBL/GenBank/DDBJ whole genome shotgun (WGS) entry which is preliminary data.</text>
</comment>
<accession>A0A2G9EG98</accession>
<organism evidence="1 2">
    <name type="scientific">Fusobacterium pseudoperiodonticum</name>
    <dbReference type="NCBI Taxonomy" id="2663009"/>
    <lineage>
        <taxon>Bacteria</taxon>
        <taxon>Fusobacteriati</taxon>
        <taxon>Fusobacteriota</taxon>
        <taxon>Fusobacteriia</taxon>
        <taxon>Fusobacteriales</taxon>
        <taxon>Fusobacteriaceae</taxon>
        <taxon>Fusobacterium</taxon>
    </lineage>
</organism>
<name>A0A2G9EG98_9FUSO</name>
<proteinExistence type="predicted"/>
<gene>
    <name evidence="1" type="ORF">CTM71_05775</name>
</gene>
<sequence>MKKITMFFLAVLALTFVACGKGEGGIVDKIKSLDNTTSQSETSTDSLDHGDKGEYLDIDKIVSEFDIVEEDEEHIEFQDRDQEKAVFRIFIFEKMNKLDFKNPDRMDILENFYIEKNCDIVYKDDETIIIKLEQDGTLAYNIHNFDDSKTELAVIVSIGSDRELSENELFKILKEAKSFIKK</sequence>
<reference evidence="1 2" key="1">
    <citation type="submission" date="2017-11" db="EMBL/GenBank/DDBJ databases">
        <title>Genome sequencing of Fusobacterium periodonticum KCOM 1259.</title>
        <authorList>
            <person name="Kook J.-K."/>
            <person name="Park S.-N."/>
            <person name="Lim Y.K."/>
        </authorList>
    </citation>
    <scope>NUCLEOTIDE SEQUENCE [LARGE SCALE GENOMIC DNA]</scope>
    <source>
        <strain evidence="1 2">KCOM 1259</strain>
    </source>
</reference>
<dbReference type="RefSeq" id="WP_099958585.1">
    <property type="nucleotide sequence ID" value="NZ_CP024701.1"/>
</dbReference>